<sequence>MFNELFNKINKNMYLGKLFLYNFIKGGLMIGVAITIIELIYTSKYMLPFYAFVSASFFIVQLLQYEHVNYRSPDSTIPFMIHSILGGIVFVIYALILYYLHIFKVEPSIIIKILVLLYIVISILYYYLIKMKIIT</sequence>
<protein>
    <submittedName>
        <fullName evidence="2">Uncharacterized protein</fullName>
    </submittedName>
</protein>
<proteinExistence type="predicted"/>
<keyword evidence="1" id="KW-0812">Transmembrane</keyword>
<dbReference type="EMBL" id="MN740919">
    <property type="protein sequence ID" value="QHU17893.1"/>
    <property type="molecule type" value="Genomic_DNA"/>
</dbReference>
<feature type="transmembrane region" description="Helical" evidence="1">
    <location>
        <begin position="109"/>
        <end position="129"/>
    </location>
</feature>
<feature type="transmembrane region" description="Helical" evidence="1">
    <location>
        <begin position="47"/>
        <end position="65"/>
    </location>
</feature>
<feature type="transmembrane region" description="Helical" evidence="1">
    <location>
        <begin position="20"/>
        <end position="41"/>
    </location>
</feature>
<keyword evidence="1" id="KW-0472">Membrane</keyword>
<evidence type="ECO:0000256" key="1">
    <source>
        <dbReference type="SAM" id="Phobius"/>
    </source>
</evidence>
<reference evidence="2" key="1">
    <citation type="journal article" date="2020" name="Nature">
        <title>Giant virus diversity and host interactions through global metagenomics.</title>
        <authorList>
            <person name="Schulz F."/>
            <person name="Roux S."/>
            <person name="Paez-Espino D."/>
            <person name="Jungbluth S."/>
            <person name="Walsh D.A."/>
            <person name="Denef V.J."/>
            <person name="McMahon K.D."/>
            <person name="Konstantinidis K.T."/>
            <person name="Eloe-Fadrosh E.A."/>
            <person name="Kyrpides N.C."/>
            <person name="Woyke T."/>
        </authorList>
    </citation>
    <scope>NUCLEOTIDE SEQUENCE</scope>
    <source>
        <strain evidence="2">GVMAG-S-3300012919-55</strain>
    </source>
</reference>
<evidence type="ECO:0000313" key="2">
    <source>
        <dbReference type="EMBL" id="QHU17893.1"/>
    </source>
</evidence>
<dbReference type="AlphaFoldDB" id="A0A6C0KKS8"/>
<accession>A0A6C0KKS8</accession>
<name>A0A6C0KKS8_9ZZZZ</name>
<keyword evidence="1" id="KW-1133">Transmembrane helix</keyword>
<feature type="transmembrane region" description="Helical" evidence="1">
    <location>
        <begin position="77"/>
        <end position="103"/>
    </location>
</feature>
<organism evidence="2">
    <name type="scientific">viral metagenome</name>
    <dbReference type="NCBI Taxonomy" id="1070528"/>
    <lineage>
        <taxon>unclassified sequences</taxon>
        <taxon>metagenomes</taxon>
        <taxon>organismal metagenomes</taxon>
    </lineage>
</organism>